<evidence type="ECO:0000256" key="3">
    <source>
        <dbReference type="ARBA" id="ARBA00017363"/>
    </source>
</evidence>
<evidence type="ECO:0000256" key="4">
    <source>
        <dbReference type="ARBA" id="ARBA00023015"/>
    </source>
</evidence>
<dbReference type="InterPro" id="IPR027268">
    <property type="entry name" value="Peptidase_M4/M1_CTD_sf"/>
</dbReference>
<evidence type="ECO:0000256" key="6">
    <source>
        <dbReference type="ARBA" id="ARBA00023242"/>
    </source>
</evidence>
<dbReference type="EMBL" id="BTRK01000004">
    <property type="protein sequence ID" value="GMR48856.1"/>
    <property type="molecule type" value="Genomic_DNA"/>
</dbReference>
<organism evidence="10 11">
    <name type="scientific">Pristionchus mayeri</name>
    <dbReference type="NCBI Taxonomy" id="1317129"/>
    <lineage>
        <taxon>Eukaryota</taxon>
        <taxon>Metazoa</taxon>
        <taxon>Ecdysozoa</taxon>
        <taxon>Nematoda</taxon>
        <taxon>Chromadorea</taxon>
        <taxon>Rhabditida</taxon>
        <taxon>Rhabditina</taxon>
        <taxon>Diplogasteromorpha</taxon>
        <taxon>Diplogasteroidea</taxon>
        <taxon>Neodiplogasteridae</taxon>
        <taxon>Pristionchus</taxon>
    </lineage>
</organism>
<dbReference type="Proteomes" id="UP001328107">
    <property type="component" value="Unassembled WGS sequence"/>
</dbReference>
<dbReference type="Pfam" id="PF25316">
    <property type="entry name" value="TAF2_3rd"/>
    <property type="match status" value="1"/>
</dbReference>
<keyword evidence="4" id="KW-0805">Transcription regulation</keyword>
<comment type="caution">
    <text evidence="10">The sequence shown here is derived from an EMBL/GenBank/DDBJ whole genome shotgun (WGS) entry which is preliminary data.</text>
</comment>
<dbReference type="GO" id="GO:0005669">
    <property type="term" value="C:transcription factor TFIID complex"/>
    <property type="evidence" value="ECO:0007669"/>
    <property type="project" value="InterPro"/>
</dbReference>
<accession>A0AAN5I2Q9</accession>
<reference evidence="11" key="1">
    <citation type="submission" date="2022-10" db="EMBL/GenBank/DDBJ databases">
        <title>Genome assembly of Pristionchus species.</title>
        <authorList>
            <person name="Yoshida K."/>
            <person name="Sommer R.J."/>
        </authorList>
    </citation>
    <scope>NUCLEOTIDE SEQUENCE [LARGE SCALE GENOMIC DNA]</scope>
    <source>
        <strain evidence="11">RS5460</strain>
    </source>
</reference>
<dbReference type="PANTHER" id="PTHR15137:SF9">
    <property type="entry name" value="TRANSCRIPTION INITIATION FACTOR TFIID SUBUNIT 2"/>
    <property type="match status" value="1"/>
</dbReference>
<feature type="domain" description="Transcription initiation factor TFIID subunit 2 TPR repeats" evidence="9">
    <location>
        <begin position="736"/>
        <end position="1088"/>
    </location>
</feature>
<protein>
    <recommendedName>
        <fullName evidence="3">Transcription initiation factor TFIID subunit 2</fullName>
    </recommendedName>
</protein>
<evidence type="ECO:0000259" key="9">
    <source>
        <dbReference type="Pfam" id="PF25577"/>
    </source>
</evidence>
<dbReference type="GO" id="GO:0003682">
    <property type="term" value="F:chromatin binding"/>
    <property type="evidence" value="ECO:0007669"/>
    <property type="project" value="TreeGrafter"/>
</dbReference>
<feature type="domain" description="Transcription initiation factor TFIID subunit 2 Ig-like" evidence="8">
    <location>
        <begin position="615"/>
        <end position="734"/>
    </location>
</feature>
<gene>
    <name evidence="10" type="ORF">PMAYCL1PPCAC_19051</name>
</gene>
<feature type="compositionally biased region" description="Basic and acidic residues" evidence="7">
    <location>
        <begin position="49"/>
        <end position="58"/>
    </location>
</feature>
<sequence>ASPLTIPSDTTASSIGLWAVQQQQPIPATTKYLETIHGRPEMDATVDWRPLDNGRRSMEGFIGQAGPPQLDRQEAEEGPPNLQDQGAGHNGVEPEEENREGQPVAYVECYSDWRILSQTVVIRNMNMLERSFLVYTQMAVMPLDPGLTTVRLNLGRNCKLPGEPGGSSTFDVCVNDERASFQRVDPFEGMASMSREKSMAELSRVKDDRVSQHDGELIVFIPPSVLPLVRRLTCIKVSLEVHVRNPVDGVQFNVHMGADNQLERGAHAFTYRSSLQSSTSEWLPCIDAPDQLSLWTLHFTVDAALTVVMSAELMECEQSEEGGEKTYHYQQLVPTAPMNMGWAVGHFTPCVHKDMPEMTNFALPGLSSLVSHTTASLDRTFEYLEELLSCRYPYPSFKQCFVDNLPEDIVCYSSFSLVSVNVLYHKKIIDVVQRTRQLLTYSIASQFFSCFISAVDFADMWVVRALARYLTSLYVEKVFGRCESLFHAKRMLADLCEFESDWGSVMLRPANDNVFPTTHAQTGSALTCSPLYAEQLWQKGELVIRLLAKKLGHEPFFQVLHKMLSVGEQMGRGRRDNPTCWTYLTLTTNAFFRTVHSVTGQEMPTFLEQWVYGGGHASFHVNFVFNRKRNIVELDIRQEDIGKPGVMMYTGPLTVVVQELDGCFEHHVQIDSELSRHELQCHSKGRKQKRKKVPLSTGEEVEVDLSNMDPDSPVLWVRVDPNMLLLREMHVRQPSYQWEYLLKYERDALAQMTALDKIQEFPSASSRSILIDTINCEQFFYRVRCRACFALSAVHNKMVDVASGKPALIQLFYQKFGCKSSVHVPRSNNFLATSSNLQTYFLMQALPQGVGRMRSKQGLALEDAHSFLLDLLYYNDNSTNRYADDHYRAALLVSLASTIVAGEPRLGEDPSDPKYLRTDASQTLRELTLALNMDTLRPSFGRVVGIAALFGIYQLQKTGIIPVDSKIFWKFADSRVFVELRRAALWILVDRLAYRVSAVQDDLLMLIKLALDDPHPGIRRYVPELLARHPPFETTQCTETGSLNASNTPRVAEQLWAIITAPRTESRVRSLLCDAWFSMYGWGVPPVLGGSIDGVALPDRRAPPVGRRIEGRTPEPLTGWHSSNVVLEKRDAGGVQHFDDRMEEEILQ</sequence>
<feature type="non-terminal residue" evidence="10">
    <location>
        <position position="1"/>
    </location>
</feature>
<dbReference type="InterPro" id="IPR042097">
    <property type="entry name" value="Aminopeptidase_N-like_N_sf"/>
</dbReference>
<comment type="subcellular location">
    <subcellularLocation>
        <location evidence="1">Nucleus</location>
    </subcellularLocation>
</comment>
<keyword evidence="5" id="KW-0804">Transcription</keyword>
<dbReference type="InterPro" id="IPR057991">
    <property type="entry name" value="TPR_TAF2_C"/>
</dbReference>
<dbReference type="InterPro" id="IPR057345">
    <property type="entry name" value="Ig-like_TAF2"/>
</dbReference>
<feature type="region of interest" description="Disordered" evidence="7">
    <location>
        <begin position="45"/>
        <end position="102"/>
    </location>
</feature>
<evidence type="ECO:0000256" key="1">
    <source>
        <dbReference type="ARBA" id="ARBA00004123"/>
    </source>
</evidence>
<dbReference type="SUPFAM" id="SSF55486">
    <property type="entry name" value="Metalloproteases ('zincins'), catalytic domain"/>
    <property type="match status" value="1"/>
</dbReference>
<dbReference type="InterPro" id="IPR037813">
    <property type="entry name" value="TAF2"/>
</dbReference>
<keyword evidence="6" id="KW-0539">Nucleus</keyword>
<name>A0AAN5I2Q9_9BILA</name>
<dbReference type="Pfam" id="PF25577">
    <property type="entry name" value="TPR_TAF2_C"/>
    <property type="match status" value="1"/>
</dbReference>
<dbReference type="PANTHER" id="PTHR15137">
    <property type="entry name" value="TRANSCRIPTION INITIATION FACTOR TFIID"/>
    <property type="match status" value="1"/>
</dbReference>
<dbReference type="AlphaFoldDB" id="A0AAN5I2Q9"/>
<dbReference type="SUPFAM" id="SSF63737">
    <property type="entry name" value="Leukotriene A4 hydrolase N-terminal domain"/>
    <property type="match status" value="1"/>
</dbReference>
<keyword evidence="11" id="KW-1185">Reference proteome</keyword>
<evidence type="ECO:0000313" key="11">
    <source>
        <dbReference type="Proteomes" id="UP001328107"/>
    </source>
</evidence>
<dbReference type="GO" id="GO:0006367">
    <property type="term" value="P:transcription initiation at RNA polymerase II promoter"/>
    <property type="evidence" value="ECO:0007669"/>
    <property type="project" value="TreeGrafter"/>
</dbReference>
<dbReference type="GO" id="GO:0016251">
    <property type="term" value="F:RNA polymerase II general transcription initiation factor activity"/>
    <property type="evidence" value="ECO:0007669"/>
    <property type="project" value="TreeGrafter"/>
</dbReference>
<dbReference type="GO" id="GO:0000976">
    <property type="term" value="F:transcription cis-regulatory region binding"/>
    <property type="evidence" value="ECO:0007669"/>
    <property type="project" value="TreeGrafter"/>
</dbReference>
<comment type="similarity">
    <text evidence="2">Belongs to the TAF2 family.</text>
</comment>
<dbReference type="Gene3D" id="2.60.40.1730">
    <property type="entry name" value="tricorn interacting facor f3 domain"/>
    <property type="match status" value="1"/>
</dbReference>
<evidence type="ECO:0000256" key="5">
    <source>
        <dbReference type="ARBA" id="ARBA00023163"/>
    </source>
</evidence>
<dbReference type="CDD" id="cd09839">
    <property type="entry name" value="M1_like_TAF2"/>
    <property type="match status" value="1"/>
</dbReference>
<evidence type="ECO:0000259" key="8">
    <source>
        <dbReference type="Pfam" id="PF25316"/>
    </source>
</evidence>
<dbReference type="Gene3D" id="1.10.390.10">
    <property type="entry name" value="Neutral Protease Domain 2"/>
    <property type="match status" value="1"/>
</dbReference>
<proteinExistence type="inferred from homology"/>
<evidence type="ECO:0000256" key="7">
    <source>
        <dbReference type="SAM" id="MobiDB-lite"/>
    </source>
</evidence>
<evidence type="ECO:0000256" key="2">
    <source>
        <dbReference type="ARBA" id="ARBA00010937"/>
    </source>
</evidence>
<evidence type="ECO:0000313" key="10">
    <source>
        <dbReference type="EMBL" id="GMR48856.1"/>
    </source>
</evidence>